<dbReference type="InterPro" id="IPR002123">
    <property type="entry name" value="Plipid/glycerol_acylTrfase"/>
</dbReference>
<dbReference type="SMART" id="SM00563">
    <property type="entry name" value="PlsC"/>
    <property type="match status" value="1"/>
</dbReference>
<evidence type="ECO:0000313" key="7">
    <source>
        <dbReference type="Proteomes" id="UP000321547"/>
    </source>
</evidence>
<dbReference type="PANTHER" id="PTHR10434:SF11">
    <property type="entry name" value="1-ACYL-SN-GLYCEROL-3-PHOSPHATE ACYLTRANSFERASE"/>
    <property type="match status" value="1"/>
</dbReference>
<dbReference type="CDD" id="cd07989">
    <property type="entry name" value="LPLAT_AGPAT-like"/>
    <property type="match status" value="1"/>
</dbReference>
<dbReference type="STRING" id="306540.SAMN05421839_11342"/>
<dbReference type="Proteomes" id="UP000321547">
    <property type="component" value="Unassembled WGS sequence"/>
</dbReference>
<organism evidence="5 6">
    <name type="scientific">Halolactibacillus halophilus</name>
    <dbReference type="NCBI Taxonomy" id="306540"/>
    <lineage>
        <taxon>Bacteria</taxon>
        <taxon>Bacillati</taxon>
        <taxon>Bacillota</taxon>
        <taxon>Bacilli</taxon>
        <taxon>Bacillales</taxon>
        <taxon>Bacillaceae</taxon>
        <taxon>Halolactibacillus</taxon>
    </lineage>
</organism>
<reference evidence="4 7" key="2">
    <citation type="submission" date="2019-07" db="EMBL/GenBank/DDBJ databases">
        <title>Whole genome shotgun sequence of Halolactibacillus halophilus NBRC 100868.</title>
        <authorList>
            <person name="Hosoyama A."/>
            <person name="Uohara A."/>
            <person name="Ohji S."/>
            <person name="Ichikawa N."/>
        </authorList>
    </citation>
    <scope>NUCLEOTIDE SEQUENCE [LARGE SCALE GENOMIC DNA]</scope>
    <source>
        <strain evidence="4 7">NBRC 100868</strain>
    </source>
</reference>
<keyword evidence="7" id="KW-1185">Reference proteome</keyword>
<dbReference type="AlphaFoldDB" id="A0A1I5P8F2"/>
<dbReference type="SUPFAM" id="SSF69593">
    <property type="entry name" value="Glycerol-3-phosphate (1)-acyltransferase"/>
    <property type="match status" value="1"/>
</dbReference>
<protein>
    <submittedName>
        <fullName evidence="5">1-acyl-sn-glycerol-3-phosphate acyltransferase</fullName>
    </submittedName>
</protein>
<dbReference type="OrthoDB" id="9803035at2"/>
<keyword evidence="2 5" id="KW-0012">Acyltransferase</keyword>
<evidence type="ECO:0000259" key="3">
    <source>
        <dbReference type="SMART" id="SM00563"/>
    </source>
</evidence>
<name>A0A1I5P8F2_9BACI</name>
<gene>
    <name evidence="4" type="ORF">HHA03_11980</name>
    <name evidence="5" type="ORF">SAMN05421839_11342</name>
</gene>
<accession>A0A1I5P8F2</accession>
<proteinExistence type="predicted"/>
<dbReference type="EMBL" id="BJWI01000014">
    <property type="protein sequence ID" value="GEM01666.1"/>
    <property type="molecule type" value="Genomic_DNA"/>
</dbReference>
<evidence type="ECO:0000313" key="4">
    <source>
        <dbReference type="EMBL" id="GEM01666.1"/>
    </source>
</evidence>
<dbReference type="GO" id="GO:0003841">
    <property type="term" value="F:1-acylglycerol-3-phosphate O-acyltransferase activity"/>
    <property type="evidence" value="ECO:0007669"/>
    <property type="project" value="TreeGrafter"/>
</dbReference>
<evidence type="ECO:0000313" key="5">
    <source>
        <dbReference type="EMBL" id="SFP30362.1"/>
    </source>
</evidence>
<feature type="domain" description="Phospholipid/glycerol acyltransferase" evidence="3">
    <location>
        <begin position="35"/>
        <end position="147"/>
    </location>
</feature>
<dbReference type="GO" id="GO:0006654">
    <property type="term" value="P:phosphatidic acid biosynthetic process"/>
    <property type="evidence" value="ECO:0007669"/>
    <property type="project" value="TreeGrafter"/>
</dbReference>
<dbReference type="PANTHER" id="PTHR10434">
    <property type="entry name" value="1-ACYL-SN-GLYCEROL-3-PHOSPHATE ACYLTRANSFERASE"/>
    <property type="match status" value="1"/>
</dbReference>
<sequence>MSLYYFVKSLVWYALKPLYRMEVEGGDNVPKSGPVIVCANHISNLDPPLVGGSIKRDMFFIAKEELFEKKWLGKLLSSINVFPIKRGMSDRGAIRKALGLLKKDQGLVIFPEGTRSKTGQLGKGMSGVGFFALRSRATVVPCAIIGPYKVGKKVKVVYGKPIDMATLREGKQDVKVVTDHIMQAIKQLIENNQ</sequence>
<dbReference type="Pfam" id="PF01553">
    <property type="entry name" value="Acyltransferase"/>
    <property type="match status" value="1"/>
</dbReference>
<keyword evidence="1 5" id="KW-0808">Transferase</keyword>
<evidence type="ECO:0000313" key="6">
    <source>
        <dbReference type="Proteomes" id="UP000242243"/>
    </source>
</evidence>
<evidence type="ECO:0000256" key="2">
    <source>
        <dbReference type="ARBA" id="ARBA00023315"/>
    </source>
</evidence>
<dbReference type="RefSeq" id="WP_089831566.1">
    <property type="nucleotide sequence ID" value="NZ_BJWI01000014.1"/>
</dbReference>
<dbReference type="EMBL" id="FOXC01000013">
    <property type="protein sequence ID" value="SFP30362.1"/>
    <property type="molecule type" value="Genomic_DNA"/>
</dbReference>
<evidence type="ECO:0000256" key="1">
    <source>
        <dbReference type="ARBA" id="ARBA00022679"/>
    </source>
</evidence>
<reference evidence="5 6" key="1">
    <citation type="submission" date="2016-10" db="EMBL/GenBank/DDBJ databases">
        <authorList>
            <person name="de Groot N.N."/>
        </authorList>
    </citation>
    <scope>NUCLEOTIDE SEQUENCE [LARGE SCALE GENOMIC DNA]</scope>
    <source>
        <strain evidence="5 6">DSM 17073</strain>
    </source>
</reference>
<dbReference type="Proteomes" id="UP000242243">
    <property type="component" value="Unassembled WGS sequence"/>
</dbReference>